<dbReference type="GO" id="GO:0016787">
    <property type="term" value="F:hydrolase activity"/>
    <property type="evidence" value="ECO:0007669"/>
    <property type="project" value="UniProtKB-KW"/>
</dbReference>
<dbReference type="RefSeq" id="WP_206641826.1">
    <property type="nucleotide sequence ID" value="NZ_SAUN01000001.1"/>
</dbReference>
<protein>
    <submittedName>
        <fullName evidence="3">Alpha/beta hydrolase family protein</fullName>
    </submittedName>
</protein>
<dbReference type="EMBL" id="SAUN01000001">
    <property type="protein sequence ID" value="RVX44965.1"/>
    <property type="molecule type" value="Genomic_DNA"/>
</dbReference>
<feature type="region of interest" description="Disordered" evidence="1">
    <location>
        <begin position="238"/>
        <end position="283"/>
    </location>
</feature>
<feature type="compositionally biased region" description="Basic residues" evidence="1">
    <location>
        <begin position="258"/>
        <end position="277"/>
    </location>
</feature>
<organism evidence="3 4">
    <name type="scientific">Nonomuraea polychroma</name>
    <dbReference type="NCBI Taxonomy" id="46176"/>
    <lineage>
        <taxon>Bacteria</taxon>
        <taxon>Bacillati</taxon>
        <taxon>Actinomycetota</taxon>
        <taxon>Actinomycetes</taxon>
        <taxon>Streptosporangiales</taxon>
        <taxon>Streptosporangiaceae</taxon>
        <taxon>Nonomuraea</taxon>
    </lineage>
</organism>
<dbReference type="InterPro" id="IPR029058">
    <property type="entry name" value="AB_hydrolase_fold"/>
</dbReference>
<dbReference type="SUPFAM" id="SSF53474">
    <property type="entry name" value="alpha/beta-Hydrolases"/>
    <property type="match status" value="1"/>
</dbReference>
<sequence>MTEDTGTKPPIILIHGLWLTPRAWEHWIERYTQLGHQVLAPAWPGMEIEVEALRKNPEVMNGLGVTEVADFYETVVREQAQPPIIIGHSFGGLIVQILLDRGLGAAGVAIHPAPIKGVLRLPLSSLRAALPALVNPANRTRAVALSPRQFHYAFTNTLTPHESGVIYQRYCVPAPGRPLFQAAAANLRRHPATRVDVSNDTRAPLLLIAGGADHTVPATLVRATYQRYRRSRAVTDYQGVRPDAALRRRRPPMGTSRGPRRPLGRPKRRQTYQKPGRHAVGVDTGTGLGVLANVAAAEAAPIGGGRILAP</sequence>
<gene>
    <name evidence="3" type="ORF">EDD27_7739</name>
</gene>
<evidence type="ECO:0000259" key="2">
    <source>
        <dbReference type="Pfam" id="PF12697"/>
    </source>
</evidence>
<evidence type="ECO:0000313" key="4">
    <source>
        <dbReference type="Proteomes" id="UP000284824"/>
    </source>
</evidence>
<proteinExistence type="predicted"/>
<dbReference type="Gene3D" id="3.40.50.1820">
    <property type="entry name" value="alpha/beta hydrolase"/>
    <property type="match status" value="1"/>
</dbReference>
<feature type="domain" description="AB hydrolase-1" evidence="2">
    <location>
        <begin position="11"/>
        <end position="232"/>
    </location>
</feature>
<dbReference type="InterPro" id="IPR000073">
    <property type="entry name" value="AB_hydrolase_1"/>
</dbReference>
<accession>A0A438MHL5</accession>
<evidence type="ECO:0000256" key="1">
    <source>
        <dbReference type="SAM" id="MobiDB-lite"/>
    </source>
</evidence>
<name>A0A438MHL5_9ACTN</name>
<dbReference type="Pfam" id="PF12697">
    <property type="entry name" value="Abhydrolase_6"/>
    <property type="match status" value="1"/>
</dbReference>
<evidence type="ECO:0000313" key="3">
    <source>
        <dbReference type="EMBL" id="RVX44965.1"/>
    </source>
</evidence>
<keyword evidence="4" id="KW-1185">Reference proteome</keyword>
<comment type="caution">
    <text evidence="3">The sequence shown here is derived from an EMBL/GenBank/DDBJ whole genome shotgun (WGS) entry which is preliminary data.</text>
</comment>
<dbReference type="Proteomes" id="UP000284824">
    <property type="component" value="Unassembled WGS sequence"/>
</dbReference>
<reference evidence="3 4" key="1">
    <citation type="submission" date="2019-01" db="EMBL/GenBank/DDBJ databases">
        <title>Sequencing the genomes of 1000 actinobacteria strains.</title>
        <authorList>
            <person name="Klenk H.-P."/>
        </authorList>
    </citation>
    <scope>NUCLEOTIDE SEQUENCE [LARGE SCALE GENOMIC DNA]</scope>
    <source>
        <strain evidence="3 4">DSM 43925</strain>
    </source>
</reference>
<keyword evidence="3" id="KW-0378">Hydrolase</keyword>
<dbReference type="AlphaFoldDB" id="A0A438MHL5"/>